<proteinExistence type="predicted"/>
<reference evidence="5 6" key="1">
    <citation type="submission" date="2018-06" db="EMBL/GenBank/DDBJ databases">
        <authorList>
            <consortium name="Pathogen Informatics"/>
            <person name="Doyle S."/>
        </authorList>
    </citation>
    <scope>NUCLEOTIDE SEQUENCE [LARGE SCALE GENOMIC DNA]</scope>
    <source>
        <strain evidence="2 5">NCTC10767</strain>
        <strain evidence="3 6">NCTC9081</strain>
    </source>
</reference>
<dbReference type="EMBL" id="UFXW01000009">
    <property type="protein sequence ID" value="STG16723.1"/>
    <property type="molecule type" value="Genomic_DNA"/>
</dbReference>
<name>A0A0A0FX97_ECOLX</name>
<evidence type="ECO:0000313" key="7">
    <source>
        <dbReference type="Proteomes" id="UP000321295"/>
    </source>
</evidence>
<dbReference type="AlphaFoldDB" id="A0A0A0FX97"/>
<evidence type="ECO:0000313" key="4">
    <source>
        <dbReference type="EMBL" id="TXQ28938.1"/>
    </source>
</evidence>
<evidence type="ECO:0000256" key="1">
    <source>
        <dbReference type="SAM" id="MobiDB-lite"/>
    </source>
</evidence>
<evidence type="ECO:0000313" key="3">
    <source>
        <dbReference type="EMBL" id="STJ14924.1"/>
    </source>
</evidence>
<dbReference type="EMBL" id="VRXD01000061">
    <property type="protein sequence ID" value="TXQ28938.1"/>
    <property type="molecule type" value="Genomic_DNA"/>
</dbReference>
<organism evidence="2 5">
    <name type="scientific">Escherichia coli</name>
    <dbReference type="NCBI Taxonomy" id="562"/>
    <lineage>
        <taxon>Bacteria</taxon>
        <taxon>Pseudomonadati</taxon>
        <taxon>Pseudomonadota</taxon>
        <taxon>Gammaproteobacteria</taxon>
        <taxon>Enterobacterales</taxon>
        <taxon>Enterobacteriaceae</taxon>
        <taxon>Escherichia</taxon>
    </lineage>
</organism>
<protein>
    <submittedName>
        <fullName evidence="4">Methionyl-tRNA formyltransferase</fullName>
    </submittedName>
</protein>
<evidence type="ECO:0000313" key="6">
    <source>
        <dbReference type="Proteomes" id="UP000254716"/>
    </source>
</evidence>
<gene>
    <name evidence="4" type="ORF">FV293_25425</name>
    <name evidence="2" type="ORF">NCTC10767_06030</name>
    <name evidence="3" type="ORF">NCTC9081_00266</name>
</gene>
<evidence type="ECO:0000313" key="2">
    <source>
        <dbReference type="EMBL" id="STG16723.1"/>
    </source>
</evidence>
<sequence>MSESSPYKQIIPATDWYFRHDNVSGVTGKSTLYQLAAWALKENGEVVGLVTVRDDNGRPKLVTPPPVPGDYLHKEQLTDDEKEWAKRR</sequence>
<dbReference type="EMBL" id="UGCV01000006">
    <property type="protein sequence ID" value="STJ14924.1"/>
    <property type="molecule type" value="Genomic_DNA"/>
</dbReference>
<dbReference type="Proteomes" id="UP000321295">
    <property type="component" value="Unassembled WGS sequence"/>
</dbReference>
<dbReference type="Proteomes" id="UP000254647">
    <property type="component" value="Unassembled WGS sequence"/>
</dbReference>
<accession>A0A0A0FX97</accession>
<evidence type="ECO:0000313" key="5">
    <source>
        <dbReference type="Proteomes" id="UP000254647"/>
    </source>
</evidence>
<dbReference type="RefSeq" id="WP_012605122.1">
    <property type="nucleotide sequence ID" value="NZ_BDPJ01000079.1"/>
</dbReference>
<dbReference type="Proteomes" id="UP000254716">
    <property type="component" value="Unassembled WGS sequence"/>
</dbReference>
<reference evidence="4 7" key="2">
    <citation type="submission" date="2019-08" db="EMBL/GenBank/DDBJ databases">
        <title>Whole genome analysis of cultivated E. coli strains isolated from CD patients and healthy donors.</title>
        <authorList>
            <person name="Siniagina M.N."/>
            <person name="Markelova M.I."/>
            <person name="Laikov A.V."/>
            <person name="Boulygina E.A."/>
            <person name="Khusnutdinova D.R."/>
            <person name="Kharchenko A."/>
            <person name="Grigoryeva T.V."/>
        </authorList>
    </citation>
    <scope>NUCLEOTIDE SEQUENCE [LARGE SCALE GENOMIC DNA]</scope>
    <source>
        <strain evidence="4 7">1_45_11</strain>
    </source>
</reference>
<feature type="region of interest" description="Disordered" evidence="1">
    <location>
        <begin position="56"/>
        <end position="88"/>
    </location>
</feature>